<evidence type="ECO:0000313" key="8">
    <source>
        <dbReference type="Proteomes" id="UP000482487"/>
    </source>
</evidence>
<keyword evidence="3" id="KW-0378">Hydrolase</keyword>
<dbReference type="CDD" id="cd02696">
    <property type="entry name" value="MurNAc-LAA"/>
    <property type="match status" value="1"/>
</dbReference>
<evidence type="ECO:0000256" key="4">
    <source>
        <dbReference type="SAM" id="MobiDB-lite"/>
    </source>
</evidence>
<protein>
    <recommendedName>
        <fullName evidence="2">N-acetylmuramoyl-L-alanine amidase</fullName>
        <ecNumber evidence="2">3.5.1.28</ecNumber>
    </recommendedName>
</protein>
<sequence>MRGFAAVKRVGAVLLCVALALVVTAGTVWAEASPQAFDKDVGRFDALRKDPASVGRRDLWKGLDEDFAALSKAAGNTSLAAKALYYQAWTAAELARRSALDADYEAAAALYRRMAQTFPTHAWADDALLRRAVILAENLKRPAEARADLETILRQYRKGDMAAQAKKFLAAFADTPPARPAAAETAKAGATETAKASSPEAGRAASPESAKAAAPDTAKAASPEMAAAGPAKSAPATGAALATSARPATLSRTAVEHTAAGSRLTLALTRETTYRYQILEQKRPGGEPVKRLYIDLDNTRTGSKTATEQRFTKGPVSRVRAGYFTPETVRVVLELESLGHYDIRSEANPFRVVLDIGADKAAPPVQTAEAAPAKKDIPAREVKAPATPPPLPATPGSNLRPSASAKKNVGNLIEQFGLSVRTVLIDPGHGGKDPGAHGLDGLTEKDVNLRFGRMLGEALQKKGFTVLYTRTTDTFIPLETRTEMANSKGADLFISVHCNAHGNAGSSGLETYSLNLANSRDAVRVAARENAASQKKISDLQAILTDLMLSAKTVESKELAGYVQKRAISSIRKSYSTRDRGPHEAPFFVLIGADMPAVLVELGYITNPEDARRLASDAYLQALAQGMVEGVVAYKKRLERYANL</sequence>
<evidence type="ECO:0000313" key="7">
    <source>
        <dbReference type="EMBL" id="MYL82253.1"/>
    </source>
</evidence>
<dbReference type="Gene3D" id="2.60.40.3500">
    <property type="match status" value="1"/>
</dbReference>
<dbReference type="GO" id="GO:0009253">
    <property type="term" value="P:peptidoglycan catabolic process"/>
    <property type="evidence" value="ECO:0007669"/>
    <property type="project" value="InterPro"/>
</dbReference>
<dbReference type="Pfam" id="PF11741">
    <property type="entry name" value="AMIN"/>
    <property type="match status" value="1"/>
</dbReference>
<feature type="signal peptide" evidence="5">
    <location>
        <begin position="1"/>
        <end position="30"/>
    </location>
</feature>
<dbReference type="FunFam" id="3.40.630.40:FF:000005">
    <property type="entry name" value="N-acetylmuramoyl-L-alanine amidase (AmiA)"/>
    <property type="match status" value="1"/>
</dbReference>
<dbReference type="GO" id="GO:0008745">
    <property type="term" value="F:N-acetylmuramoyl-L-alanine amidase activity"/>
    <property type="evidence" value="ECO:0007669"/>
    <property type="project" value="UniProtKB-EC"/>
</dbReference>
<feature type="compositionally biased region" description="Low complexity" evidence="4">
    <location>
        <begin position="180"/>
        <end position="251"/>
    </location>
</feature>
<gene>
    <name evidence="7" type="ORF">GTA51_03760</name>
</gene>
<feature type="compositionally biased region" description="Basic and acidic residues" evidence="4">
    <location>
        <begin position="372"/>
        <end position="383"/>
    </location>
</feature>
<comment type="caution">
    <text evidence="7">The sequence shown here is derived from an EMBL/GenBank/DDBJ whole genome shotgun (WGS) entry which is preliminary data.</text>
</comment>
<dbReference type="RefSeq" id="WP_160958819.1">
    <property type="nucleotide sequence ID" value="NZ_WVUD01000004.1"/>
</dbReference>
<dbReference type="EC" id="3.5.1.28" evidence="2"/>
<evidence type="ECO:0000256" key="5">
    <source>
        <dbReference type="SAM" id="SignalP"/>
    </source>
</evidence>
<dbReference type="Gene3D" id="1.25.40.10">
    <property type="entry name" value="Tetratricopeptide repeat domain"/>
    <property type="match status" value="1"/>
</dbReference>
<feature type="domain" description="MurNAc-LAA" evidence="6">
    <location>
        <begin position="482"/>
        <end position="632"/>
    </location>
</feature>
<reference evidence="7 8" key="1">
    <citation type="submission" date="2020-01" db="EMBL/GenBank/DDBJ databases">
        <title>Genome sequence of Desulfovibrio aerotolerans DSM 16695(T).</title>
        <authorList>
            <person name="Karnachuk O."/>
            <person name="Avakyan M."/>
            <person name="Mardanov A."/>
            <person name="Kadnikov V."/>
            <person name="Ravin N."/>
        </authorList>
    </citation>
    <scope>NUCLEOTIDE SEQUENCE [LARGE SCALE GENOMIC DNA]</scope>
    <source>
        <strain evidence="7 8">DSM 16695</strain>
    </source>
</reference>
<dbReference type="PANTHER" id="PTHR30404:SF0">
    <property type="entry name" value="N-ACETYLMURAMOYL-L-ALANINE AMIDASE AMIC"/>
    <property type="match status" value="1"/>
</dbReference>
<feature type="region of interest" description="Disordered" evidence="4">
    <location>
        <begin position="363"/>
        <end position="404"/>
    </location>
</feature>
<dbReference type="Proteomes" id="UP000482487">
    <property type="component" value="Unassembled WGS sequence"/>
</dbReference>
<dbReference type="InterPro" id="IPR002508">
    <property type="entry name" value="MurNAc-LAA_cat"/>
</dbReference>
<dbReference type="Pfam" id="PF01520">
    <property type="entry name" value="Amidase_3"/>
    <property type="match status" value="1"/>
</dbReference>
<dbReference type="AlphaFoldDB" id="A0A7C9MJM7"/>
<dbReference type="EMBL" id="WVUD01000004">
    <property type="protein sequence ID" value="MYL82253.1"/>
    <property type="molecule type" value="Genomic_DNA"/>
</dbReference>
<evidence type="ECO:0000256" key="2">
    <source>
        <dbReference type="ARBA" id="ARBA00011901"/>
    </source>
</evidence>
<keyword evidence="5" id="KW-0732">Signal</keyword>
<dbReference type="SMART" id="SM00646">
    <property type="entry name" value="Ami_3"/>
    <property type="match status" value="1"/>
</dbReference>
<comment type="catalytic activity">
    <reaction evidence="1">
        <text>Hydrolyzes the link between N-acetylmuramoyl residues and L-amino acid residues in certain cell-wall glycopeptides.</text>
        <dbReference type="EC" id="3.5.1.28"/>
    </reaction>
</comment>
<dbReference type="SUPFAM" id="SSF53187">
    <property type="entry name" value="Zn-dependent exopeptidases"/>
    <property type="match status" value="1"/>
</dbReference>
<feature type="chain" id="PRO_5028923509" description="N-acetylmuramoyl-L-alanine amidase" evidence="5">
    <location>
        <begin position="31"/>
        <end position="644"/>
    </location>
</feature>
<dbReference type="PANTHER" id="PTHR30404">
    <property type="entry name" value="N-ACETYLMURAMOYL-L-ALANINE AMIDASE"/>
    <property type="match status" value="1"/>
</dbReference>
<dbReference type="InterPro" id="IPR021731">
    <property type="entry name" value="AMIN_dom"/>
</dbReference>
<dbReference type="InterPro" id="IPR011990">
    <property type="entry name" value="TPR-like_helical_dom_sf"/>
</dbReference>
<evidence type="ECO:0000256" key="1">
    <source>
        <dbReference type="ARBA" id="ARBA00001561"/>
    </source>
</evidence>
<proteinExistence type="predicted"/>
<organism evidence="7 8">
    <name type="scientific">Solidesulfovibrio aerotolerans</name>
    <dbReference type="NCBI Taxonomy" id="295255"/>
    <lineage>
        <taxon>Bacteria</taxon>
        <taxon>Pseudomonadati</taxon>
        <taxon>Thermodesulfobacteriota</taxon>
        <taxon>Desulfovibrionia</taxon>
        <taxon>Desulfovibrionales</taxon>
        <taxon>Desulfovibrionaceae</taxon>
        <taxon>Solidesulfovibrio</taxon>
    </lineage>
</organism>
<dbReference type="Gene3D" id="3.40.630.40">
    <property type="entry name" value="Zn-dependent exopeptidases"/>
    <property type="match status" value="1"/>
</dbReference>
<evidence type="ECO:0000259" key="6">
    <source>
        <dbReference type="SMART" id="SM00646"/>
    </source>
</evidence>
<accession>A0A7C9MJM7</accession>
<keyword evidence="8" id="KW-1185">Reference proteome</keyword>
<dbReference type="OrthoDB" id="9806267at2"/>
<name>A0A7C9MJM7_9BACT</name>
<dbReference type="GO" id="GO:0030288">
    <property type="term" value="C:outer membrane-bounded periplasmic space"/>
    <property type="evidence" value="ECO:0007669"/>
    <property type="project" value="TreeGrafter"/>
</dbReference>
<evidence type="ECO:0000256" key="3">
    <source>
        <dbReference type="ARBA" id="ARBA00022801"/>
    </source>
</evidence>
<feature type="region of interest" description="Disordered" evidence="4">
    <location>
        <begin position="180"/>
        <end position="257"/>
    </location>
</feature>
<dbReference type="InterPro" id="IPR050695">
    <property type="entry name" value="N-acetylmuramoyl_amidase_3"/>
</dbReference>